<accession>A0AAU8GQ61</accession>
<protein>
    <recommendedName>
        <fullName evidence="2">Minor tail protein</fullName>
    </recommendedName>
</protein>
<organism evidence="1">
    <name type="scientific">Mycobacterium phage Pharb</name>
    <dbReference type="NCBI Taxonomy" id="3136626"/>
    <lineage>
        <taxon>Viruses</taxon>
    </lineage>
</organism>
<gene>
    <name evidence="1" type="primary">25</name>
    <name evidence="1" type="ORF">SEA_PHARB_25</name>
</gene>
<sequence length="105" mass="12195">MPYTKTYRTVLPIEPEHDVEQARWLTRESFERKAAQHGLVIVDYRERTLTLDEIPPKAAEHLPRPLTDYSFVEFVGTARVNEVLLQWVTAESQHLHAQGVAWQGQ</sequence>
<reference evidence="1" key="1">
    <citation type="submission" date="2024-04" db="EMBL/GenBank/DDBJ databases">
        <authorList>
            <person name="Bains C."/>
            <person name="Hallett B."/>
            <person name="Lee H."/>
            <person name="Redzematovic E."/>
            <person name="Hutchison K.W."/>
            <person name="Molloy S.D."/>
            <person name="Viland M.D."/>
            <person name="Lewis C.M."/>
            <person name="Garlena R.A."/>
            <person name="Russell D.A."/>
            <person name="Jacobs-Sera D."/>
            <person name="Hatfull G.F."/>
        </authorList>
    </citation>
    <scope>NUCLEOTIDE SEQUENCE</scope>
</reference>
<proteinExistence type="predicted"/>
<evidence type="ECO:0008006" key="2">
    <source>
        <dbReference type="Google" id="ProtNLM"/>
    </source>
</evidence>
<name>A0AAU8GQ61_9VIRU</name>
<dbReference type="EMBL" id="PP750966">
    <property type="protein sequence ID" value="XCH43634.1"/>
    <property type="molecule type" value="Genomic_DNA"/>
</dbReference>
<evidence type="ECO:0000313" key="1">
    <source>
        <dbReference type="EMBL" id="XCH43634.1"/>
    </source>
</evidence>